<dbReference type="InterPro" id="IPR006280">
    <property type="entry name" value="SoxG_het"/>
</dbReference>
<proteinExistence type="predicted"/>
<dbReference type="InterPro" id="IPR027266">
    <property type="entry name" value="TrmE/GcvT-like"/>
</dbReference>
<sequence>MTVLTHAFTPGPIVASGPVKLTLMAPVARFSLRLRAASIPAVSKALGVDLPTTVGERAASGTTEAICLGPDEWMIIAKPDDTDTLVSACADIYASATHSLTEVSAREITVRIEGDRAAELLTIGCPRDIDSIPVGGGCRTVIDGVTVVLWRDAEQSFRMDIWRSFAMHIIDLLCTGCKEFAAE</sequence>
<dbReference type="Gene3D" id="3.30.70.1520">
    <property type="entry name" value="Heterotetrameric sarcosine oxidase"/>
    <property type="match status" value="1"/>
</dbReference>
<dbReference type="NCBIfam" id="TIGR01375">
    <property type="entry name" value="soxG"/>
    <property type="match status" value="1"/>
</dbReference>
<organism evidence="1 2">
    <name type="scientific">Thalassospira profundimaris</name>
    <dbReference type="NCBI Taxonomy" id="502049"/>
    <lineage>
        <taxon>Bacteria</taxon>
        <taxon>Pseudomonadati</taxon>
        <taxon>Pseudomonadota</taxon>
        <taxon>Alphaproteobacteria</taxon>
        <taxon>Rhodospirillales</taxon>
        <taxon>Thalassospiraceae</taxon>
        <taxon>Thalassospira</taxon>
    </lineage>
</organism>
<protein>
    <submittedName>
        <fullName evidence="1">Sarcosine oxidase subunit gamma</fullName>
    </submittedName>
</protein>
<dbReference type="GO" id="GO:0008115">
    <property type="term" value="F:sarcosine oxidase activity"/>
    <property type="evidence" value="ECO:0007669"/>
    <property type="project" value="InterPro"/>
</dbReference>
<name>A0A367VK70_9PROT</name>
<dbReference type="InterPro" id="IPR007375">
    <property type="entry name" value="SoxG"/>
</dbReference>
<dbReference type="Proteomes" id="UP000253061">
    <property type="component" value="Unassembled WGS sequence"/>
</dbReference>
<dbReference type="RefSeq" id="WP_062956306.1">
    <property type="nucleotide sequence ID" value="NZ_JPWB01000001.1"/>
</dbReference>
<gene>
    <name evidence="1" type="ORF">TH6_03210</name>
</gene>
<dbReference type="SUPFAM" id="SSF103025">
    <property type="entry name" value="Folate-binding domain"/>
    <property type="match status" value="1"/>
</dbReference>
<reference evidence="1 2" key="1">
    <citation type="submission" date="2014-07" db="EMBL/GenBank/DDBJ databases">
        <title>Draft genome sequence of Thalassospira profundimaris R8-17.</title>
        <authorList>
            <person name="Lai Q."/>
            <person name="Shao Z."/>
        </authorList>
    </citation>
    <scope>NUCLEOTIDE SEQUENCE [LARGE SCALE GENOMIC DNA]</scope>
    <source>
        <strain evidence="1 2">R8-17</strain>
    </source>
</reference>
<dbReference type="Gene3D" id="3.30.1360.120">
    <property type="entry name" value="Probable tRNA modification gtpase trme, domain 1"/>
    <property type="match status" value="1"/>
</dbReference>
<dbReference type="Pfam" id="PF04268">
    <property type="entry name" value="SoxG"/>
    <property type="match status" value="1"/>
</dbReference>
<dbReference type="GO" id="GO:1901053">
    <property type="term" value="P:sarcosine catabolic process"/>
    <property type="evidence" value="ECO:0007669"/>
    <property type="project" value="InterPro"/>
</dbReference>
<dbReference type="EMBL" id="JPWB01000001">
    <property type="protein sequence ID" value="RCK25628.1"/>
    <property type="molecule type" value="Genomic_DNA"/>
</dbReference>
<evidence type="ECO:0000313" key="2">
    <source>
        <dbReference type="Proteomes" id="UP000253061"/>
    </source>
</evidence>
<evidence type="ECO:0000313" key="1">
    <source>
        <dbReference type="EMBL" id="RCK25628.1"/>
    </source>
</evidence>
<accession>A0A367VK70</accession>
<comment type="caution">
    <text evidence="1">The sequence shown here is derived from an EMBL/GenBank/DDBJ whole genome shotgun (WGS) entry which is preliminary data.</text>
</comment>
<dbReference type="AlphaFoldDB" id="A0A367VK70"/>